<keyword evidence="4" id="KW-1185">Reference proteome</keyword>
<feature type="region of interest" description="Disordered" evidence="1">
    <location>
        <begin position="187"/>
        <end position="216"/>
    </location>
</feature>
<dbReference type="InterPro" id="IPR002121">
    <property type="entry name" value="HRDC_dom"/>
</dbReference>
<accession>D3B5A3</accession>
<name>D3B5A3_HETP5</name>
<dbReference type="GO" id="GO:0000166">
    <property type="term" value="F:nucleotide binding"/>
    <property type="evidence" value="ECO:0007669"/>
    <property type="project" value="InterPro"/>
</dbReference>
<dbReference type="GeneID" id="31359103"/>
<proteinExistence type="predicted"/>
<feature type="domain" description="HRDC" evidence="2">
    <location>
        <begin position="105"/>
        <end position="185"/>
    </location>
</feature>
<dbReference type="Gene3D" id="1.10.150.80">
    <property type="entry name" value="HRDC domain"/>
    <property type="match status" value="1"/>
</dbReference>
<dbReference type="InterPro" id="IPR036388">
    <property type="entry name" value="WH-like_DNA-bd_sf"/>
</dbReference>
<feature type="compositionally biased region" description="Low complexity" evidence="1">
    <location>
        <begin position="310"/>
        <end position="331"/>
    </location>
</feature>
<comment type="caution">
    <text evidence="3">The sequence shown here is derived from an EMBL/GenBank/DDBJ whole genome shotgun (WGS) entry which is preliminary data.</text>
</comment>
<reference evidence="3 4" key="1">
    <citation type="journal article" date="2011" name="Genome Res.">
        <title>Phylogeny-wide analysis of social amoeba genomes highlights ancient origins for complex intercellular communication.</title>
        <authorList>
            <person name="Heidel A.J."/>
            <person name="Lawal H.M."/>
            <person name="Felder M."/>
            <person name="Schilde C."/>
            <person name="Helps N.R."/>
            <person name="Tunggal B."/>
            <person name="Rivero F."/>
            <person name="John U."/>
            <person name="Schleicher M."/>
            <person name="Eichinger L."/>
            <person name="Platzer M."/>
            <person name="Noegel A.A."/>
            <person name="Schaap P."/>
            <person name="Gloeckner G."/>
        </authorList>
    </citation>
    <scope>NUCLEOTIDE SEQUENCE [LARGE SCALE GENOMIC DNA]</scope>
    <source>
        <strain evidence="4">ATCC 26659 / Pp 5 / PN500</strain>
    </source>
</reference>
<evidence type="ECO:0000313" key="3">
    <source>
        <dbReference type="EMBL" id="EFA83468.1"/>
    </source>
</evidence>
<dbReference type="InterPro" id="IPR044876">
    <property type="entry name" value="HRDC_dom_sf"/>
</dbReference>
<evidence type="ECO:0000259" key="2">
    <source>
        <dbReference type="PROSITE" id="PS50967"/>
    </source>
</evidence>
<dbReference type="STRING" id="670386.D3B5A3"/>
<dbReference type="GO" id="GO:0003676">
    <property type="term" value="F:nucleic acid binding"/>
    <property type="evidence" value="ECO:0007669"/>
    <property type="project" value="InterPro"/>
</dbReference>
<feature type="compositionally biased region" description="Acidic residues" evidence="1">
    <location>
        <begin position="268"/>
        <end position="281"/>
    </location>
</feature>
<sequence length="409" mass="45520">MSEKWWRELGEVLVQEGYLTEKSVSKFTIIKLGAKGWTAVKQDPITASSNGGGGNVSIMIPSTSGLLKEYKASKSALRGEVLAKAEANRANLQQKIKDKAPIVDISLISELLTRLIVFRKQLSSQLNIPPYIVFSEKSLRGISQTRPLTLERLQQIDGMEVKKVKDHGQAIISIVEQFCKEKSIFDNNNNNNNNNGSISPGKKVTTVSPPSLRRPSTGLNLYNVVINLDDEDEQDQEQIEIDKDNDSEDEDLEESKSLLNVKRKRDIEEEQDDQPDEDMIDDRDSIFMDDIDSSFQEQLDQHIEKKNKLSTPTTSASTTTTTTTTSTTTTTNISPSVSRNGSGSLKLLPLIPRASSKDSILSSKIPPDTSDSTYFIYSFNNKIDTPDTARLLSIFKSMRANSLSSRYSN</sequence>
<dbReference type="AlphaFoldDB" id="D3B5A3"/>
<gene>
    <name evidence="3" type="ORF">PPL_03616</name>
</gene>
<dbReference type="Gene3D" id="1.10.10.10">
    <property type="entry name" value="Winged helix-like DNA-binding domain superfamily/Winged helix DNA-binding domain"/>
    <property type="match status" value="1"/>
</dbReference>
<evidence type="ECO:0000256" key="1">
    <source>
        <dbReference type="SAM" id="MobiDB-lite"/>
    </source>
</evidence>
<dbReference type="InterPro" id="IPR010997">
    <property type="entry name" value="HRDC-like_sf"/>
</dbReference>
<dbReference type="EMBL" id="ADBJ01000015">
    <property type="protein sequence ID" value="EFA83468.1"/>
    <property type="molecule type" value="Genomic_DNA"/>
</dbReference>
<dbReference type="InParanoid" id="D3B5A3"/>
<feature type="region of interest" description="Disordered" evidence="1">
    <location>
        <begin position="304"/>
        <end position="340"/>
    </location>
</feature>
<dbReference type="PROSITE" id="PS50967">
    <property type="entry name" value="HRDC"/>
    <property type="match status" value="1"/>
</dbReference>
<feature type="compositionally biased region" description="Acidic residues" evidence="1">
    <location>
        <begin position="228"/>
        <end position="253"/>
    </location>
</feature>
<evidence type="ECO:0000313" key="4">
    <source>
        <dbReference type="Proteomes" id="UP000001396"/>
    </source>
</evidence>
<dbReference type="RefSeq" id="XP_020435585.1">
    <property type="nucleotide sequence ID" value="XM_020574543.1"/>
</dbReference>
<protein>
    <recommendedName>
        <fullName evidence="2">HRDC domain-containing protein</fullName>
    </recommendedName>
</protein>
<organism evidence="3 4">
    <name type="scientific">Heterostelium pallidum (strain ATCC 26659 / Pp 5 / PN500)</name>
    <name type="common">Cellular slime mold</name>
    <name type="synonym">Polysphondylium pallidum</name>
    <dbReference type="NCBI Taxonomy" id="670386"/>
    <lineage>
        <taxon>Eukaryota</taxon>
        <taxon>Amoebozoa</taxon>
        <taxon>Evosea</taxon>
        <taxon>Eumycetozoa</taxon>
        <taxon>Dictyostelia</taxon>
        <taxon>Acytosteliales</taxon>
        <taxon>Acytosteliaceae</taxon>
        <taxon>Heterostelium</taxon>
    </lineage>
</organism>
<dbReference type="SMART" id="SM00341">
    <property type="entry name" value="HRDC"/>
    <property type="match status" value="1"/>
</dbReference>
<feature type="region of interest" description="Disordered" evidence="1">
    <location>
        <begin position="228"/>
        <end position="281"/>
    </location>
</feature>
<dbReference type="Pfam" id="PF00570">
    <property type="entry name" value="HRDC"/>
    <property type="match status" value="1"/>
</dbReference>
<dbReference type="Proteomes" id="UP000001396">
    <property type="component" value="Unassembled WGS sequence"/>
</dbReference>
<dbReference type="SUPFAM" id="SSF47819">
    <property type="entry name" value="HRDC-like"/>
    <property type="match status" value="1"/>
</dbReference>